<keyword evidence="3" id="KW-1185">Reference proteome</keyword>
<feature type="region of interest" description="Disordered" evidence="1">
    <location>
        <begin position="35"/>
        <end position="71"/>
    </location>
</feature>
<dbReference type="STRING" id="56193.YP76_08645"/>
<dbReference type="RefSeq" id="WP_046763151.1">
    <property type="nucleotide sequence ID" value="NZ_LBIC01000003.1"/>
</dbReference>
<evidence type="ECO:0000256" key="1">
    <source>
        <dbReference type="SAM" id="MobiDB-lite"/>
    </source>
</evidence>
<reference evidence="2 3" key="1">
    <citation type="submission" date="2015-04" db="EMBL/GenBank/DDBJ databases">
        <title>Genome sequence of aromatic hydrocarbons-degrading Sphingobium chungbukense DJ77.</title>
        <authorList>
            <person name="Kim Y.-C."/>
            <person name="Chae J.-C."/>
        </authorList>
    </citation>
    <scope>NUCLEOTIDE SEQUENCE [LARGE SCALE GENOMIC DNA]</scope>
    <source>
        <strain evidence="2 3">DJ77</strain>
    </source>
</reference>
<dbReference type="EMBL" id="LBIC01000003">
    <property type="protein sequence ID" value="KKW92943.1"/>
    <property type="molecule type" value="Genomic_DNA"/>
</dbReference>
<name>A0A0M3ASS3_9SPHN</name>
<protein>
    <submittedName>
        <fullName evidence="2">Uncharacterized protein</fullName>
    </submittedName>
</protein>
<gene>
    <name evidence="2" type="ORF">YP76_08645</name>
</gene>
<dbReference type="AlphaFoldDB" id="A0A0M3ASS3"/>
<proteinExistence type="predicted"/>
<organism evidence="2 3">
    <name type="scientific">Sphingobium chungbukense</name>
    <dbReference type="NCBI Taxonomy" id="56193"/>
    <lineage>
        <taxon>Bacteria</taxon>
        <taxon>Pseudomonadati</taxon>
        <taxon>Pseudomonadota</taxon>
        <taxon>Alphaproteobacteria</taxon>
        <taxon>Sphingomonadales</taxon>
        <taxon>Sphingomonadaceae</taxon>
        <taxon>Sphingobium</taxon>
    </lineage>
</organism>
<dbReference type="PATRIC" id="fig|56193.3.peg.1788"/>
<accession>A0A0M3ASS3</accession>
<sequence>MLIYRQNYSALAHDRGPVALDPDIAWIDQRLGEKRDRKTDAPKLVPVAPAQPEQPPVTPRKPKPRSARPQRNYAAPILMEIERWLKMAGMPASKFGREAVGDSHLLRDLRRGRDPSSRVVARVRAYMKKEDEARQHKPRPKGKAVCALDLIPRIEKAIAERDMLPSRFGRNVANAPDLIDRIKSGAGIRHATRERIVAFLDKLEGRG</sequence>
<dbReference type="Proteomes" id="UP000033874">
    <property type="component" value="Unassembled WGS sequence"/>
</dbReference>
<evidence type="ECO:0000313" key="2">
    <source>
        <dbReference type="EMBL" id="KKW92943.1"/>
    </source>
</evidence>
<evidence type="ECO:0000313" key="3">
    <source>
        <dbReference type="Proteomes" id="UP000033874"/>
    </source>
</evidence>
<comment type="caution">
    <text evidence="2">The sequence shown here is derived from an EMBL/GenBank/DDBJ whole genome shotgun (WGS) entry which is preliminary data.</text>
</comment>